<dbReference type="InterPro" id="IPR004089">
    <property type="entry name" value="MCPsignal_dom"/>
</dbReference>
<feature type="domain" description="HAMP" evidence="9">
    <location>
        <begin position="222"/>
        <end position="276"/>
    </location>
</feature>
<dbReference type="EMBL" id="JACCEW010000001">
    <property type="protein sequence ID" value="NYT35493.1"/>
    <property type="molecule type" value="Genomic_DNA"/>
</dbReference>
<reference evidence="10 11" key="1">
    <citation type="submission" date="2020-07" db="EMBL/GenBank/DDBJ databases">
        <title>Taxonomic revisions and descriptions of new bacterial species based on genomic comparisons in the high-G+C-content subgroup of the family Alcaligenaceae.</title>
        <authorList>
            <person name="Szabo A."/>
            <person name="Felfoldi T."/>
        </authorList>
    </citation>
    <scope>NUCLEOTIDE SEQUENCE [LARGE SCALE GENOMIC DNA]</scope>
    <source>
        <strain evidence="10 11">DSM 25264</strain>
    </source>
</reference>
<name>A0A853F5V8_9BURK</name>
<feature type="transmembrane region" description="Helical" evidence="6">
    <location>
        <begin position="171"/>
        <end position="189"/>
    </location>
</feature>
<evidence type="ECO:0000256" key="2">
    <source>
        <dbReference type="ARBA" id="ARBA00022481"/>
    </source>
</evidence>
<evidence type="ECO:0000259" key="7">
    <source>
        <dbReference type="PROSITE" id="PS50111"/>
    </source>
</evidence>
<dbReference type="PANTHER" id="PTHR43531">
    <property type="entry name" value="PROTEIN ICFG"/>
    <property type="match status" value="1"/>
</dbReference>
<dbReference type="FunFam" id="1.10.287.950:FF:000001">
    <property type="entry name" value="Methyl-accepting chemotaxis sensory transducer"/>
    <property type="match status" value="1"/>
</dbReference>
<dbReference type="InterPro" id="IPR004090">
    <property type="entry name" value="Chemotax_Me-accpt_rcpt"/>
</dbReference>
<dbReference type="NCBIfam" id="TIGR00229">
    <property type="entry name" value="sensory_box"/>
    <property type="match status" value="1"/>
</dbReference>
<dbReference type="InterPro" id="IPR003660">
    <property type="entry name" value="HAMP_dom"/>
</dbReference>
<evidence type="ECO:0000256" key="5">
    <source>
        <dbReference type="SAM" id="MobiDB-lite"/>
    </source>
</evidence>
<dbReference type="GO" id="GO:0004888">
    <property type="term" value="F:transmembrane signaling receptor activity"/>
    <property type="evidence" value="ECO:0007669"/>
    <property type="project" value="InterPro"/>
</dbReference>
<evidence type="ECO:0000313" key="11">
    <source>
        <dbReference type="Proteomes" id="UP000580517"/>
    </source>
</evidence>
<dbReference type="SMART" id="SM00091">
    <property type="entry name" value="PAS"/>
    <property type="match status" value="1"/>
</dbReference>
<dbReference type="SMART" id="SM00304">
    <property type="entry name" value="HAMP"/>
    <property type="match status" value="1"/>
</dbReference>
<dbReference type="InterPro" id="IPR035965">
    <property type="entry name" value="PAS-like_dom_sf"/>
</dbReference>
<dbReference type="Pfam" id="PF00015">
    <property type="entry name" value="MCPsignal"/>
    <property type="match status" value="1"/>
</dbReference>
<gene>
    <name evidence="10" type="ORF">H0A68_01300</name>
</gene>
<keyword evidence="6" id="KW-0812">Transmembrane</keyword>
<protein>
    <submittedName>
        <fullName evidence="10">PAS domain-containing protein</fullName>
    </submittedName>
</protein>
<keyword evidence="6" id="KW-1133">Transmembrane helix</keyword>
<dbReference type="GO" id="GO:0005886">
    <property type="term" value="C:plasma membrane"/>
    <property type="evidence" value="ECO:0007669"/>
    <property type="project" value="TreeGrafter"/>
</dbReference>
<evidence type="ECO:0000256" key="4">
    <source>
        <dbReference type="PROSITE-ProRule" id="PRU00284"/>
    </source>
</evidence>
<keyword evidence="6" id="KW-0472">Membrane</keyword>
<proteinExistence type="inferred from homology"/>
<dbReference type="Pfam" id="PF08447">
    <property type="entry name" value="PAS_3"/>
    <property type="match status" value="1"/>
</dbReference>
<dbReference type="PROSITE" id="PS50111">
    <property type="entry name" value="CHEMOTAXIS_TRANSDUC_2"/>
    <property type="match status" value="1"/>
</dbReference>
<comment type="subcellular location">
    <subcellularLocation>
        <location evidence="1">Membrane</location>
    </subcellularLocation>
</comment>
<evidence type="ECO:0000256" key="6">
    <source>
        <dbReference type="SAM" id="Phobius"/>
    </source>
</evidence>
<dbReference type="CDD" id="cd11386">
    <property type="entry name" value="MCP_signal"/>
    <property type="match status" value="1"/>
</dbReference>
<dbReference type="Proteomes" id="UP000580517">
    <property type="component" value="Unassembled WGS sequence"/>
</dbReference>
<feature type="transmembrane region" description="Helical" evidence="6">
    <location>
        <begin position="201"/>
        <end position="218"/>
    </location>
</feature>
<dbReference type="PANTHER" id="PTHR43531:SF14">
    <property type="entry name" value="METHYL-ACCEPTING CHEMOTAXIS PROTEIN I-RELATED"/>
    <property type="match status" value="1"/>
</dbReference>
<dbReference type="InterPro" id="IPR000014">
    <property type="entry name" value="PAS"/>
</dbReference>
<dbReference type="GO" id="GO:0007165">
    <property type="term" value="P:signal transduction"/>
    <property type="evidence" value="ECO:0007669"/>
    <property type="project" value="UniProtKB-KW"/>
</dbReference>
<evidence type="ECO:0000256" key="1">
    <source>
        <dbReference type="ARBA" id="ARBA00004370"/>
    </source>
</evidence>
<comment type="caution">
    <text evidence="10">The sequence shown here is derived from an EMBL/GenBank/DDBJ whole genome shotgun (WGS) entry which is preliminary data.</text>
</comment>
<evidence type="ECO:0000256" key="3">
    <source>
        <dbReference type="ARBA" id="ARBA00029447"/>
    </source>
</evidence>
<dbReference type="OrthoDB" id="9806477at2"/>
<organism evidence="10 11">
    <name type="scientific">Allopusillimonas soli</name>
    <dbReference type="NCBI Taxonomy" id="659016"/>
    <lineage>
        <taxon>Bacteria</taxon>
        <taxon>Pseudomonadati</taxon>
        <taxon>Pseudomonadota</taxon>
        <taxon>Betaproteobacteria</taxon>
        <taxon>Burkholderiales</taxon>
        <taxon>Alcaligenaceae</taxon>
        <taxon>Allopusillimonas</taxon>
    </lineage>
</organism>
<accession>A0A853F5V8</accession>
<feature type="domain" description="PAS" evidence="8">
    <location>
        <begin position="25"/>
        <end position="76"/>
    </location>
</feature>
<dbReference type="SUPFAM" id="SSF55785">
    <property type="entry name" value="PYP-like sensor domain (PAS domain)"/>
    <property type="match status" value="1"/>
</dbReference>
<dbReference type="PROSITE" id="PS50885">
    <property type="entry name" value="HAMP"/>
    <property type="match status" value="1"/>
</dbReference>
<dbReference type="SUPFAM" id="SSF58104">
    <property type="entry name" value="Methyl-accepting chemotaxis protein (MCP) signaling domain"/>
    <property type="match status" value="1"/>
</dbReference>
<dbReference type="Gene3D" id="1.10.287.950">
    <property type="entry name" value="Methyl-accepting chemotaxis protein"/>
    <property type="match status" value="1"/>
</dbReference>
<dbReference type="InterPro" id="IPR013655">
    <property type="entry name" value="PAS_fold_3"/>
</dbReference>
<dbReference type="CDD" id="cd00130">
    <property type="entry name" value="PAS"/>
    <property type="match status" value="1"/>
</dbReference>
<keyword evidence="2" id="KW-0488">Methylation</keyword>
<dbReference type="RefSeq" id="WP_129967367.1">
    <property type="nucleotide sequence ID" value="NZ_JACCEW010000001.1"/>
</dbReference>
<comment type="similarity">
    <text evidence="3">Belongs to the methyl-accepting chemotaxis (MCP) protein family.</text>
</comment>
<dbReference type="SMART" id="SM00283">
    <property type="entry name" value="MA"/>
    <property type="match status" value="1"/>
</dbReference>
<dbReference type="GO" id="GO:0006935">
    <property type="term" value="P:chemotaxis"/>
    <property type="evidence" value="ECO:0007669"/>
    <property type="project" value="InterPro"/>
</dbReference>
<dbReference type="AlphaFoldDB" id="A0A853F5V8"/>
<keyword evidence="4" id="KW-0807">Transducer</keyword>
<dbReference type="InterPro" id="IPR051310">
    <property type="entry name" value="MCP_chemotaxis"/>
</dbReference>
<feature type="domain" description="Methyl-accepting transducer" evidence="7">
    <location>
        <begin position="281"/>
        <end position="510"/>
    </location>
</feature>
<dbReference type="PRINTS" id="PR00260">
    <property type="entry name" value="CHEMTRNSDUCR"/>
</dbReference>
<evidence type="ECO:0000259" key="8">
    <source>
        <dbReference type="PROSITE" id="PS50112"/>
    </source>
</evidence>
<feature type="region of interest" description="Disordered" evidence="5">
    <location>
        <begin position="560"/>
        <end position="587"/>
    </location>
</feature>
<sequence>MRKNYPVYDVETKVQEDQYLISKTDLKGRITYANPAFVQISGFTREELIGKAHNVIRHPDMPPAAFQDLWDTLKAGKPWLGLVKNRRKDGGFYWMLANVVPIRERGEVTGYASVRLKPSDEQIAEAQRFHDAINAGQRGYALREGRIVPTGWRRAASLLARPFSRGLKAGLLRAAILLCLPMAAIAWYAAHGGVPAEQGPWLLGAAAVLAAAGLLHGWQTARRFIRPLEGAADIARQVAAGNLDIVIDADPDENGEVGKLYFYLDMMRKSLVGIAADVNAGTDSTARSAAALDTSNAQLAARTEHQASSLRDTADSMEDLTAAVRRNADDAQQARKQAEGSMQTARHGGEVVNEVVSTVKAIHESSRRIGDIVTLIDDIAFQTNILALNAAVESARAGEAGRGFAVVAGEVRALAQKSSAAARDIKVLIDDSVQRISTGSEQAARAGATMGEIVESVQGVTDIIARISQANIAQSDSLDHISQSVSTLEEFTRQNLALANELGDTVAQLGGNAYALRESIAVFNAGGSPGPRGNTVTPLKVAGASHGTAGASREAAAACNQAPTQLPRRPAGEGGKSRVIPLPARVA</sequence>
<dbReference type="Gene3D" id="3.30.450.20">
    <property type="entry name" value="PAS domain"/>
    <property type="match status" value="1"/>
</dbReference>
<keyword evidence="11" id="KW-1185">Reference proteome</keyword>
<evidence type="ECO:0000313" key="10">
    <source>
        <dbReference type="EMBL" id="NYT35493.1"/>
    </source>
</evidence>
<dbReference type="PROSITE" id="PS50112">
    <property type="entry name" value="PAS"/>
    <property type="match status" value="1"/>
</dbReference>
<dbReference type="Pfam" id="PF00672">
    <property type="entry name" value="HAMP"/>
    <property type="match status" value="1"/>
</dbReference>
<dbReference type="CDD" id="cd06225">
    <property type="entry name" value="HAMP"/>
    <property type="match status" value="1"/>
</dbReference>
<evidence type="ECO:0000259" key="9">
    <source>
        <dbReference type="PROSITE" id="PS50885"/>
    </source>
</evidence>